<dbReference type="RefSeq" id="WP_353714933.1">
    <property type="nucleotide sequence ID" value="NZ_CP159307.1"/>
</dbReference>
<dbReference type="Pfam" id="PF01523">
    <property type="entry name" value="PmbA_TldD_1st"/>
    <property type="match status" value="1"/>
</dbReference>
<sequence>MAYNFERLLKRAAKIAGQADLFIVDSEETPVHFEANRLKSLQTRQSSSVALRLIKDGRLGFAVSTRPDDGEALLAMAVETARFGQVVDFDLPAAAPYPVVDTYDPAVLEVPAARMVELGERMISAVTEKHPDVLCDGGVETAEVSVRVMNSRGADIRYRKTVMGLGLQGTRVRGTDMLFVGDDLDDCRVIEDVDRIIGNTLTQLDRAGRNAPVRSGELPVLFTPSGVVSAFIPALASALNGKLVFEGASPLSQRLGEVVLDEKFSLHDDAAIPMRPTSRPCDDEGVPCRRTPLIENGRVANFYYDLKTAAKAGKTSTGNGSRGRGGAPAPSVNALVVASGQASFESLLSGIKEGLVVEYLMGAEQGNVLGGDFSGNVLLGYKVENGEIVGRVKDTVVAGNVYKLLSGITVGADARWQGGVFTPSIFCPAVPVAAK</sequence>
<evidence type="ECO:0000259" key="3">
    <source>
        <dbReference type="Pfam" id="PF19289"/>
    </source>
</evidence>
<dbReference type="PANTHER" id="PTHR43421:SF1">
    <property type="entry name" value="METALLOPROTEASE PMBA"/>
    <property type="match status" value="1"/>
</dbReference>
<reference evidence="4" key="1">
    <citation type="submission" date="2024-06" db="EMBL/GenBank/DDBJ databases">
        <title>A Novel Isolate, Dehalogenimonas sp. Strain 4OHTPN, Dechlorinates Aromatic 4 Hydroxy chlorothalonil by a Novel Reductive Dehalogenase.</title>
        <authorList>
            <person name="Liu G."/>
        </authorList>
    </citation>
    <scope>NUCLEOTIDE SEQUENCE</scope>
    <source>
        <strain evidence="4">4OHTPN</strain>
    </source>
</reference>
<evidence type="ECO:0000313" key="4">
    <source>
        <dbReference type="EMBL" id="XCH33723.1"/>
    </source>
</evidence>
<dbReference type="Pfam" id="PF19289">
    <property type="entry name" value="PmbA_TldD_3rd"/>
    <property type="match status" value="1"/>
</dbReference>
<evidence type="ECO:0000256" key="1">
    <source>
        <dbReference type="ARBA" id="ARBA00005836"/>
    </source>
</evidence>
<feature type="domain" description="Metalloprotease TldD/E C-terminal" evidence="3">
    <location>
        <begin position="215"/>
        <end position="432"/>
    </location>
</feature>
<dbReference type="InterPro" id="IPR047657">
    <property type="entry name" value="PmbA"/>
</dbReference>
<dbReference type="EMBL" id="CP159307">
    <property type="protein sequence ID" value="XCH33723.1"/>
    <property type="molecule type" value="Genomic_DNA"/>
</dbReference>
<protein>
    <submittedName>
        <fullName evidence="4">TldD/PmbA family protein</fullName>
    </submittedName>
</protein>
<comment type="similarity">
    <text evidence="1">Belongs to the peptidase U62 family.</text>
</comment>
<dbReference type="Gene3D" id="3.30.2290.10">
    <property type="entry name" value="PmbA/TldD superfamily"/>
    <property type="match status" value="1"/>
</dbReference>
<accession>A0AAU8GAI2</accession>
<dbReference type="SUPFAM" id="SSF111283">
    <property type="entry name" value="Putative modulator of DNA gyrase, PmbA/TldD"/>
    <property type="match status" value="1"/>
</dbReference>
<dbReference type="InterPro" id="IPR002510">
    <property type="entry name" value="Metalloprtase-TldD/E_N"/>
</dbReference>
<dbReference type="PANTHER" id="PTHR43421">
    <property type="entry name" value="METALLOPROTEASE PMBA"/>
    <property type="match status" value="1"/>
</dbReference>
<gene>
    <name evidence="4" type="ORF">ABV300_02280</name>
</gene>
<dbReference type="InterPro" id="IPR036059">
    <property type="entry name" value="TldD/PmbA_sf"/>
</dbReference>
<dbReference type="InterPro" id="IPR045569">
    <property type="entry name" value="Metalloprtase-TldD/E_C"/>
</dbReference>
<dbReference type="AlphaFoldDB" id="A0AAU8GAI2"/>
<name>A0AAU8GAI2_9CHLR</name>
<dbReference type="InterPro" id="IPR035068">
    <property type="entry name" value="TldD/PmbA_N"/>
</dbReference>
<feature type="domain" description="Metalloprotease TldD/E N-terminal" evidence="2">
    <location>
        <begin position="19"/>
        <end position="79"/>
    </location>
</feature>
<organism evidence="4">
    <name type="scientific">Dehalogenimonas sp. 4OHTPN</name>
    <dbReference type="NCBI Taxonomy" id="3166643"/>
    <lineage>
        <taxon>Bacteria</taxon>
        <taxon>Bacillati</taxon>
        <taxon>Chloroflexota</taxon>
        <taxon>Dehalococcoidia</taxon>
        <taxon>Dehalococcoidales</taxon>
        <taxon>Dehalococcoidaceae</taxon>
        <taxon>Dehalogenimonas</taxon>
    </lineage>
</organism>
<evidence type="ECO:0000259" key="2">
    <source>
        <dbReference type="Pfam" id="PF01523"/>
    </source>
</evidence>
<dbReference type="GO" id="GO:0006508">
    <property type="term" value="P:proteolysis"/>
    <property type="evidence" value="ECO:0007669"/>
    <property type="project" value="InterPro"/>
</dbReference>
<dbReference type="GO" id="GO:0008237">
    <property type="term" value="F:metallopeptidase activity"/>
    <property type="evidence" value="ECO:0007669"/>
    <property type="project" value="InterPro"/>
</dbReference>
<dbReference type="GO" id="GO:0005829">
    <property type="term" value="C:cytosol"/>
    <property type="evidence" value="ECO:0007669"/>
    <property type="project" value="TreeGrafter"/>
</dbReference>
<proteinExistence type="inferred from homology"/>